<dbReference type="Proteomes" id="UP000003527">
    <property type="component" value="Unassembled WGS sequence"/>
</dbReference>
<keyword evidence="1" id="KW-1133">Transmembrane helix</keyword>
<proteinExistence type="predicted"/>
<dbReference type="Pfam" id="PF04536">
    <property type="entry name" value="TPM_phosphatase"/>
    <property type="match status" value="1"/>
</dbReference>
<dbReference type="HOGENOM" id="CLU_085281_0_0_9"/>
<evidence type="ECO:0000256" key="1">
    <source>
        <dbReference type="SAM" id="Phobius"/>
    </source>
</evidence>
<name>G9WU77_9FIRM</name>
<keyword evidence="4" id="KW-1185">Reference proteome</keyword>
<reference evidence="3 4" key="1">
    <citation type="submission" date="2011-08" db="EMBL/GenBank/DDBJ databases">
        <title>The Genome Sequence of Oribacterium sp. ACB7.</title>
        <authorList>
            <consortium name="The Broad Institute Genome Sequencing Platform"/>
            <person name="Earl A."/>
            <person name="Ward D."/>
            <person name="Feldgarden M."/>
            <person name="Gevers D."/>
            <person name="Sizova M."/>
            <person name="Hazen A."/>
            <person name="Epstein S."/>
            <person name="Young S.K."/>
            <person name="Zeng Q."/>
            <person name="Gargeya S."/>
            <person name="Fitzgerald M."/>
            <person name="Haas B."/>
            <person name="Abouelleil A."/>
            <person name="Alvarado L."/>
            <person name="Arachchi H.M."/>
            <person name="Berlin A."/>
            <person name="Brown A."/>
            <person name="Chapman S.B."/>
            <person name="Chen Z."/>
            <person name="Dunbar C."/>
            <person name="Freedman E."/>
            <person name="Gearin G."/>
            <person name="Gellesch M."/>
            <person name="Goldberg J."/>
            <person name="Griggs A."/>
            <person name="Gujja S."/>
            <person name="Heiman D."/>
            <person name="Howarth C."/>
            <person name="Larson L."/>
            <person name="Lui A."/>
            <person name="MacDonald P.J.P."/>
            <person name="Montmayeur A."/>
            <person name="Murphy C."/>
            <person name="Neiman D."/>
            <person name="Pearson M."/>
            <person name="Priest M."/>
            <person name="Roberts A."/>
            <person name="Saif S."/>
            <person name="Shea T."/>
            <person name="Shenoy N."/>
            <person name="Sisk P."/>
            <person name="Stolte C."/>
            <person name="Sykes S."/>
            <person name="Wortman J."/>
            <person name="Nusbaum C."/>
            <person name="Birren B."/>
        </authorList>
    </citation>
    <scope>NUCLEOTIDE SEQUENCE [LARGE SCALE GENOMIC DNA]</scope>
    <source>
        <strain evidence="3 4">ACB7</strain>
    </source>
</reference>
<accession>G9WU77</accession>
<dbReference type="RefSeq" id="WP_009536469.1">
    <property type="nucleotide sequence ID" value="NZ_JH414504.1"/>
</dbReference>
<gene>
    <name evidence="3" type="ORF">HMPREF9624_00587</name>
</gene>
<dbReference type="Gene3D" id="3.10.310.50">
    <property type="match status" value="1"/>
</dbReference>
<sequence>MMRTIFKSLLFALFLGLFSMGKVYALDASSFLSSSVYENEKTGYTAYIDDEEDLLSSSEEEKLAQKLIPLTEYGNVAFLSGRGENDAASNIRDFYREVFYGKSGLIFFIDMGNKEIRIQSGGNFYKTITGDVANSITDNVYVFASKGDFYKTASLAFRQVQGKMEGRFIATPMRWISNFFLAIFLGLLFNFTMLLLSWKQNKAGSRAVLGALQPDIMLEDREVLMTNQSKMRISSGSGSGRIGGGRSGGGFSGGGFSGGGNSGGFSSGGGGHRF</sequence>
<feature type="domain" description="TPM" evidence="2">
    <location>
        <begin position="49"/>
        <end position="160"/>
    </location>
</feature>
<dbReference type="PATRIC" id="fig|796944.3.peg.1296"/>
<dbReference type="InterPro" id="IPR007621">
    <property type="entry name" value="TPM_dom"/>
</dbReference>
<keyword evidence="1" id="KW-0472">Membrane</keyword>
<evidence type="ECO:0000259" key="2">
    <source>
        <dbReference type="Pfam" id="PF04536"/>
    </source>
</evidence>
<evidence type="ECO:0000313" key="3">
    <source>
        <dbReference type="EMBL" id="EHL12280.1"/>
    </source>
</evidence>
<comment type="caution">
    <text evidence="3">The sequence shown here is derived from an EMBL/GenBank/DDBJ whole genome shotgun (WGS) entry which is preliminary data.</text>
</comment>
<dbReference type="AlphaFoldDB" id="G9WU77"/>
<dbReference type="EMBL" id="AFZD01000016">
    <property type="protein sequence ID" value="EHL12280.1"/>
    <property type="molecule type" value="Genomic_DNA"/>
</dbReference>
<feature type="transmembrane region" description="Helical" evidence="1">
    <location>
        <begin position="175"/>
        <end position="196"/>
    </location>
</feature>
<organism evidence="3 4">
    <name type="scientific">Oribacterium asaccharolyticum ACB7</name>
    <dbReference type="NCBI Taxonomy" id="796944"/>
    <lineage>
        <taxon>Bacteria</taxon>
        <taxon>Bacillati</taxon>
        <taxon>Bacillota</taxon>
        <taxon>Clostridia</taxon>
        <taxon>Lachnospirales</taxon>
        <taxon>Lachnospiraceae</taxon>
        <taxon>Oribacterium</taxon>
    </lineage>
</organism>
<protein>
    <recommendedName>
        <fullName evidence="2">TPM domain-containing protein</fullName>
    </recommendedName>
</protein>
<evidence type="ECO:0000313" key="4">
    <source>
        <dbReference type="Proteomes" id="UP000003527"/>
    </source>
</evidence>
<keyword evidence="1" id="KW-0812">Transmembrane</keyword>